<dbReference type="GO" id="GO:0006629">
    <property type="term" value="P:lipid metabolic process"/>
    <property type="evidence" value="ECO:0007669"/>
    <property type="project" value="UniProtKB-KW"/>
</dbReference>
<dbReference type="Pfam" id="PF01734">
    <property type="entry name" value="Patatin"/>
    <property type="match status" value="1"/>
</dbReference>
<evidence type="ECO:0000313" key="4">
    <source>
        <dbReference type="EMBL" id="QHU27078.1"/>
    </source>
</evidence>
<proteinExistence type="predicted"/>
<evidence type="ECO:0000256" key="1">
    <source>
        <dbReference type="ARBA" id="ARBA00023098"/>
    </source>
</evidence>
<evidence type="ECO:0000259" key="3">
    <source>
        <dbReference type="PROSITE" id="PS51635"/>
    </source>
</evidence>
<dbReference type="PANTHER" id="PTHR46394:SF1">
    <property type="entry name" value="PNPLA DOMAIN-CONTAINING PROTEIN"/>
    <property type="match status" value="1"/>
</dbReference>
<feature type="transmembrane region" description="Helical" evidence="2">
    <location>
        <begin position="6"/>
        <end position="28"/>
    </location>
</feature>
<feature type="domain" description="PNPLA" evidence="3">
    <location>
        <begin position="9"/>
        <end position="193"/>
    </location>
</feature>
<reference evidence="4" key="1">
    <citation type="journal article" date="2020" name="Nature">
        <title>Giant virus diversity and host interactions through global metagenomics.</title>
        <authorList>
            <person name="Schulz F."/>
            <person name="Roux S."/>
            <person name="Paez-Espino D."/>
            <person name="Jungbluth S."/>
            <person name="Walsh D.A."/>
            <person name="Denef V.J."/>
            <person name="McMahon K.D."/>
            <person name="Konstantinidis K.T."/>
            <person name="Eloe-Fadrosh E.A."/>
            <person name="Kyrpides N.C."/>
            <person name="Woyke T."/>
        </authorList>
    </citation>
    <scope>NUCLEOTIDE SEQUENCE</scope>
    <source>
        <strain evidence="4">GVMAG-M-3300027763-16</strain>
    </source>
</reference>
<organism evidence="4">
    <name type="scientific">viral metagenome</name>
    <dbReference type="NCBI Taxonomy" id="1070528"/>
    <lineage>
        <taxon>unclassified sequences</taxon>
        <taxon>metagenomes</taxon>
        <taxon>organismal metagenomes</taxon>
    </lineage>
</organism>
<dbReference type="Gene3D" id="3.40.1090.10">
    <property type="entry name" value="Cytosolic phospholipase A2 catalytic domain"/>
    <property type="match status" value="2"/>
</dbReference>
<keyword evidence="2" id="KW-0472">Membrane</keyword>
<dbReference type="InterPro" id="IPR052580">
    <property type="entry name" value="Lipid_Hydrolase"/>
</dbReference>
<accession>A0A6C0LBL5</accession>
<evidence type="ECO:0000256" key="2">
    <source>
        <dbReference type="SAM" id="Phobius"/>
    </source>
</evidence>
<dbReference type="SUPFAM" id="SSF52151">
    <property type="entry name" value="FabD/lysophospholipase-like"/>
    <property type="match status" value="1"/>
</dbReference>
<dbReference type="EMBL" id="MN740451">
    <property type="protein sequence ID" value="QHU27078.1"/>
    <property type="molecule type" value="Genomic_DNA"/>
</dbReference>
<dbReference type="PANTHER" id="PTHR46394">
    <property type="entry name" value="ANNEXIN"/>
    <property type="match status" value="1"/>
</dbReference>
<keyword evidence="2" id="KW-0812">Transmembrane</keyword>
<dbReference type="InterPro" id="IPR016035">
    <property type="entry name" value="Acyl_Trfase/lysoPLipase"/>
</dbReference>
<keyword evidence="2" id="KW-1133">Transmembrane helix</keyword>
<keyword evidence="1" id="KW-0443">Lipid metabolism</keyword>
<dbReference type="InterPro" id="IPR002641">
    <property type="entry name" value="PNPLA_dom"/>
</dbReference>
<sequence>MNKLNITHLVLSGGGMRGVIFIGALRYLYIEGLLKNITHIAANSIGSFVALFITFKLTIEEIEEIIYNSKDDKDLCVIPTKNYYRIISKLGLCSIAHFMEHLRKRLRIKYPDMEDMTFKEASQRFGVNLYFSTTNINRCENRIFSIEDTPDISVFTACEASMAIPLIFTPIVIEGEHYYDGAFSNNFPIKIFSHISKENIIAMILYKKREEYVPTNTKINIFYILRQICKMFEILRVNQVTINELKEEDRDYYFMPNNITMQHSMNIIVNRKGVKLELSDEQIDEMILYGFSCMADYIDKRKELLYDKNKLRLAELSDLCGDT</sequence>
<name>A0A6C0LBL5_9ZZZZ</name>
<dbReference type="AlphaFoldDB" id="A0A6C0LBL5"/>
<protein>
    <recommendedName>
        <fullName evidence="3">PNPLA domain-containing protein</fullName>
    </recommendedName>
</protein>
<dbReference type="PROSITE" id="PS51635">
    <property type="entry name" value="PNPLA"/>
    <property type="match status" value="1"/>
</dbReference>